<reference evidence="1" key="1">
    <citation type="submission" date="2024-05" db="EMBL/GenBank/DDBJ databases">
        <title>30 novel species of actinomycetes from the DSMZ collection.</title>
        <authorList>
            <person name="Nouioui I."/>
        </authorList>
    </citation>
    <scope>NUCLEOTIDE SEQUENCE</scope>
    <source>
        <strain evidence="1">DSM 41014</strain>
    </source>
</reference>
<gene>
    <name evidence="1" type="ORF">RM863_37595</name>
</gene>
<accession>A0ABU2UXU2</accession>
<sequence>MTAPAPAVPWNALAADPATVERYEARVYRGPGPTDCHWWLGAISDSGHGKLRAGSRPAGTSRVVSVHVLGYAIHHGAADLQPGAIVRHKCDEASCQNPGHWLIGDRLQNIVDFQARRGLTGHALADVRGAAGRAVAVRDAILAAAPGEEPAVIAAAIAAGHPSGDRQDTLW</sequence>
<dbReference type="InterPro" id="IPR044925">
    <property type="entry name" value="His-Me_finger_sf"/>
</dbReference>
<name>A0ABU2UXU2_9ACTN</name>
<dbReference type="EMBL" id="JAVRFF010000076">
    <property type="protein sequence ID" value="MDT0477849.1"/>
    <property type="molecule type" value="Genomic_DNA"/>
</dbReference>
<protein>
    <recommendedName>
        <fullName evidence="3">HNH endonuclease</fullName>
    </recommendedName>
</protein>
<evidence type="ECO:0008006" key="3">
    <source>
        <dbReference type="Google" id="ProtNLM"/>
    </source>
</evidence>
<evidence type="ECO:0000313" key="2">
    <source>
        <dbReference type="Proteomes" id="UP001180489"/>
    </source>
</evidence>
<evidence type="ECO:0000313" key="1">
    <source>
        <dbReference type="EMBL" id="MDT0477849.1"/>
    </source>
</evidence>
<dbReference type="Proteomes" id="UP001180489">
    <property type="component" value="Unassembled WGS sequence"/>
</dbReference>
<dbReference type="SUPFAM" id="SSF54060">
    <property type="entry name" value="His-Me finger endonucleases"/>
    <property type="match status" value="1"/>
</dbReference>
<keyword evidence="2" id="KW-1185">Reference proteome</keyword>
<comment type="caution">
    <text evidence="1">The sequence shown here is derived from an EMBL/GenBank/DDBJ whole genome shotgun (WGS) entry which is preliminary data.</text>
</comment>
<organism evidence="1 2">
    <name type="scientific">Streptomyces hintoniae</name>
    <dbReference type="NCBI Taxonomy" id="3075521"/>
    <lineage>
        <taxon>Bacteria</taxon>
        <taxon>Bacillati</taxon>
        <taxon>Actinomycetota</taxon>
        <taxon>Actinomycetes</taxon>
        <taxon>Kitasatosporales</taxon>
        <taxon>Streptomycetaceae</taxon>
        <taxon>Streptomyces</taxon>
    </lineage>
</organism>
<dbReference type="RefSeq" id="WP_311637865.1">
    <property type="nucleotide sequence ID" value="NZ_JAVRFF010000076.1"/>
</dbReference>
<proteinExistence type="predicted"/>